<dbReference type="AlphaFoldDB" id="A0A974ADP1"/>
<proteinExistence type="predicted"/>
<reference evidence="1" key="1">
    <citation type="submission" date="2020-06" db="EMBL/GenBank/DDBJ databases">
        <title>Whole Genome Sequence of Bradyrhizobium sp. Strain 66S1MB.</title>
        <authorList>
            <person name="Bromfield E."/>
            <person name="Cloutier S."/>
        </authorList>
    </citation>
    <scope>NUCLEOTIDE SEQUENCE</scope>
    <source>
        <strain evidence="1">66S1MB</strain>
    </source>
</reference>
<dbReference type="EMBL" id="JABWSX010000001">
    <property type="protein sequence ID" value="NVL08654.1"/>
    <property type="molecule type" value="Genomic_DNA"/>
</dbReference>
<organism evidence="1">
    <name type="scientific">Bradyrhizobium quebecense</name>
    <dbReference type="NCBI Taxonomy" id="2748629"/>
    <lineage>
        <taxon>Bacteria</taxon>
        <taxon>Pseudomonadati</taxon>
        <taxon>Pseudomonadota</taxon>
        <taxon>Alphaproteobacteria</taxon>
        <taxon>Hyphomicrobiales</taxon>
        <taxon>Nitrobacteraceae</taxon>
        <taxon>Bradyrhizobium</taxon>
    </lineage>
</organism>
<comment type="caution">
    <text evidence="1">The sequence shown here is derived from an EMBL/GenBank/DDBJ whole genome shotgun (WGS) entry which is preliminary data.</text>
</comment>
<dbReference type="RefSeq" id="WP_176532137.1">
    <property type="nucleotide sequence ID" value="NZ_CP088022.1"/>
</dbReference>
<sequence length="210" mass="23413">MRHNSQHYVPANLPVRVPRGQEGYWQIICQLADTKGDFTINDVDDQSNVGRGDIQVYVWSLSKAGFLDIVRAGKANRASTVFRLVKRQRIAPRVRRDGSIIPATAQENLWTAIRTLKSFGLRELAFAATTEDVRPTYEGTKRYVMRLTDAGYLVITSPSGGPKGATWRLKPSMNTGPKAPERRAVNADVMWDPNTKVFVGAEPIATEARQ</sequence>
<gene>
    <name evidence="1" type="ORF">HU230_23415</name>
</gene>
<name>A0A974ADP1_9BRAD</name>
<protein>
    <submittedName>
        <fullName evidence="1">Uncharacterized protein</fullName>
    </submittedName>
</protein>
<accession>A0A974ADP1</accession>
<evidence type="ECO:0000313" key="1">
    <source>
        <dbReference type="EMBL" id="NVL08654.1"/>
    </source>
</evidence>